<keyword evidence="1" id="KW-0341">Growth regulation</keyword>
<dbReference type="PANTHER" id="PTHR34045">
    <property type="entry name" value="OS03G0406300 PROTEIN"/>
    <property type="match status" value="1"/>
</dbReference>
<sequence length="254" mass="28898">MKIFTWMHNKVKVRHGKDQANSTSPNQAESEEFNDWPHSLLAIGTFGNDNFKQDPNRNNLQENPSSSQDPPQYVANEEVKKLQNELTLLLHRQDRGPNSPTELEVPSFTLNETPKGGYRLQDEKTNVILKKGKDICLDNADNAIGKKSILYLLKKTFVCSSGFTPALSIRDQIPESRMEKILREILHKKVYHQSSNPTMPTQKYLVKGCVAKSSNEDEGNEKADDGSKWVRTDSEYIVLEIDMNCFNPTGSRTW</sequence>
<evidence type="ECO:0000313" key="4">
    <source>
        <dbReference type="EMBL" id="GAV64768.1"/>
    </source>
</evidence>
<evidence type="ECO:0000313" key="5">
    <source>
        <dbReference type="Proteomes" id="UP000187406"/>
    </source>
</evidence>
<accession>A0A1Q3B9W5</accession>
<dbReference type="STRING" id="3775.A0A1Q3B9W5"/>
<keyword evidence="5" id="KW-1185">Reference proteome</keyword>
<evidence type="ECO:0000256" key="2">
    <source>
        <dbReference type="ARBA" id="ARBA00024198"/>
    </source>
</evidence>
<dbReference type="AlphaFoldDB" id="A0A1Q3B9W5"/>
<organism evidence="4 5">
    <name type="scientific">Cephalotus follicularis</name>
    <name type="common">Albany pitcher plant</name>
    <dbReference type="NCBI Taxonomy" id="3775"/>
    <lineage>
        <taxon>Eukaryota</taxon>
        <taxon>Viridiplantae</taxon>
        <taxon>Streptophyta</taxon>
        <taxon>Embryophyta</taxon>
        <taxon>Tracheophyta</taxon>
        <taxon>Spermatophyta</taxon>
        <taxon>Magnoliopsida</taxon>
        <taxon>eudicotyledons</taxon>
        <taxon>Gunneridae</taxon>
        <taxon>Pentapetalae</taxon>
        <taxon>rosids</taxon>
        <taxon>fabids</taxon>
        <taxon>Oxalidales</taxon>
        <taxon>Cephalotaceae</taxon>
        <taxon>Cephalotus</taxon>
    </lineage>
</organism>
<evidence type="ECO:0000256" key="3">
    <source>
        <dbReference type="SAM" id="MobiDB-lite"/>
    </source>
</evidence>
<dbReference type="EMBL" id="BDDD01000364">
    <property type="protein sequence ID" value="GAV64768.1"/>
    <property type="molecule type" value="Genomic_DNA"/>
</dbReference>
<dbReference type="InParanoid" id="A0A1Q3B9W5"/>
<comment type="caution">
    <text evidence="4">The sequence shown here is derived from an EMBL/GenBank/DDBJ whole genome shotgun (WGS) entry which is preliminary data.</text>
</comment>
<dbReference type="OrthoDB" id="1729737at2759"/>
<feature type="compositionally biased region" description="Polar residues" evidence="3">
    <location>
        <begin position="56"/>
        <end position="70"/>
    </location>
</feature>
<reference evidence="5" key="1">
    <citation type="submission" date="2016-04" db="EMBL/GenBank/DDBJ databases">
        <title>Cephalotus genome sequencing.</title>
        <authorList>
            <person name="Fukushima K."/>
            <person name="Hasebe M."/>
            <person name="Fang X."/>
        </authorList>
    </citation>
    <scope>NUCLEOTIDE SEQUENCE [LARGE SCALE GENOMIC DNA]</scope>
    <source>
        <strain evidence="5">cv. St1</strain>
    </source>
</reference>
<name>A0A1Q3B9W5_CEPFO</name>
<protein>
    <submittedName>
        <fullName evidence="4">Uncharacterized protein</fullName>
    </submittedName>
</protein>
<evidence type="ECO:0000256" key="1">
    <source>
        <dbReference type="ARBA" id="ARBA00022604"/>
    </source>
</evidence>
<dbReference type="GO" id="GO:0009630">
    <property type="term" value="P:gravitropism"/>
    <property type="evidence" value="ECO:0007669"/>
    <property type="project" value="InterPro"/>
</dbReference>
<comment type="similarity">
    <text evidence="2">Belongs to the LAZY family.</text>
</comment>
<gene>
    <name evidence="4" type="ORF">CFOL_v3_08283</name>
</gene>
<dbReference type="GO" id="GO:0040008">
    <property type="term" value="P:regulation of growth"/>
    <property type="evidence" value="ECO:0007669"/>
    <property type="project" value="InterPro"/>
</dbReference>
<dbReference type="Proteomes" id="UP000187406">
    <property type="component" value="Unassembled WGS sequence"/>
</dbReference>
<dbReference type="PANTHER" id="PTHR34045:SF11">
    <property type="entry name" value="PH DOMAIN-CONTAINING PROTEIN"/>
    <property type="match status" value="1"/>
</dbReference>
<proteinExistence type="inferred from homology"/>
<feature type="region of interest" description="Disordered" evidence="3">
    <location>
        <begin position="47"/>
        <end position="72"/>
    </location>
</feature>
<dbReference type="InterPro" id="IPR044683">
    <property type="entry name" value="LAZY"/>
</dbReference>